<reference evidence="6" key="2">
    <citation type="journal article" date="2021" name="PeerJ">
        <title>Extensive microbial diversity within the chicken gut microbiome revealed by metagenomics and culture.</title>
        <authorList>
            <person name="Gilroy R."/>
            <person name="Ravi A."/>
            <person name="Getino M."/>
            <person name="Pursley I."/>
            <person name="Horton D.L."/>
            <person name="Alikhan N.F."/>
            <person name="Baker D."/>
            <person name="Gharbi K."/>
            <person name="Hall N."/>
            <person name="Watson M."/>
            <person name="Adriaenssens E.M."/>
            <person name="Foster-Nyarko E."/>
            <person name="Jarju S."/>
            <person name="Secka A."/>
            <person name="Antonio M."/>
            <person name="Oren A."/>
            <person name="Chaudhuri R.R."/>
            <person name="La Ragione R."/>
            <person name="Hildebrand F."/>
            <person name="Pallen M.J."/>
        </authorList>
    </citation>
    <scope>NUCLEOTIDE SEQUENCE</scope>
    <source>
        <strain evidence="6">7293</strain>
    </source>
</reference>
<dbReference type="Gene3D" id="2.40.50.140">
    <property type="entry name" value="Nucleic acid-binding proteins"/>
    <property type="match status" value="1"/>
</dbReference>
<dbReference type="PANTHER" id="PTHR11061:SF30">
    <property type="entry name" value="TRNA (URACIL(54)-C(5))-METHYLTRANSFERASE"/>
    <property type="match status" value="1"/>
</dbReference>
<evidence type="ECO:0000313" key="6">
    <source>
        <dbReference type="EMBL" id="MBO8437251.1"/>
    </source>
</evidence>
<evidence type="ECO:0000256" key="5">
    <source>
        <dbReference type="PROSITE-ProRule" id="PRU10015"/>
    </source>
</evidence>
<dbReference type="AlphaFoldDB" id="A0A9D9E309"/>
<comment type="caution">
    <text evidence="6">The sequence shown here is derived from an EMBL/GenBank/DDBJ whole genome shotgun (WGS) entry which is preliminary data.</text>
</comment>
<feature type="binding site" evidence="4">
    <location>
        <position position="310"/>
    </location>
    <ligand>
        <name>S-adenosyl-L-methionine</name>
        <dbReference type="ChEBI" id="CHEBI:59789"/>
    </ligand>
</feature>
<organism evidence="6 7">
    <name type="scientific">Candidatus Ornithospirochaeta stercoripullorum</name>
    <dbReference type="NCBI Taxonomy" id="2840899"/>
    <lineage>
        <taxon>Bacteria</taxon>
        <taxon>Pseudomonadati</taxon>
        <taxon>Spirochaetota</taxon>
        <taxon>Spirochaetia</taxon>
        <taxon>Spirochaetales</taxon>
        <taxon>Spirochaetaceae</taxon>
        <taxon>Spirochaetaceae incertae sedis</taxon>
        <taxon>Candidatus Ornithospirochaeta</taxon>
    </lineage>
</organism>
<dbReference type="Pfam" id="PF05958">
    <property type="entry name" value="tRNA_U5-meth_tr"/>
    <property type="match status" value="1"/>
</dbReference>
<dbReference type="CDD" id="cd02440">
    <property type="entry name" value="AdoMet_MTases"/>
    <property type="match status" value="1"/>
</dbReference>
<evidence type="ECO:0000256" key="4">
    <source>
        <dbReference type="PROSITE-ProRule" id="PRU01024"/>
    </source>
</evidence>
<evidence type="ECO:0000313" key="7">
    <source>
        <dbReference type="Proteomes" id="UP000823615"/>
    </source>
</evidence>
<dbReference type="GO" id="GO:0008173">
    <property type="term" value="F:RNA methyltransferase activity"/>
    <property type="evidence" value="ECO:0007669"/>
    <property type="project" value="InterPro"/>
</dbReference>
<evidence type="ECO:0000256" key="1">
    <source>
        <dbReference type="ARBA" id="ARBA00022603"/>
    </source>
</evidence>
<dbReference type="GO" id="GO:0006396">
    <property type="term" value="P:RNA processing"/>
    <property type="evidence" value="ECO:0007669"/>
    <property type="project" value="InterPro"/>
</dbReference>
<feature type="binding site" evidence="4">
    <location>
        <position position="223"/>
    </location>
    <ligand>
        <name>S-adenosyl-L-methionine</name>
        <dbReference type="ChEBI" id="CHEBI:59789"/>
    </ligand>
</feature>
<dbReference type="GO" id="GO:0032259">
    <property type="term" value="P:methylation"/>
    <property type="evidence" value="ECO:0007669"/>
    <property type="project" value="UniProtKB-KW"/>
</dbReference>
<feature type="binding site" evidence="4">
    <location>
        <position position="270"/>
    </location>
    <ligand>
        <name>S-adenosyl-L-methionine</name>
        <dbReference type="ChEBI" id="CHEBI:59789"/>
    </ligand>
</feature>
<dbReference type="Proteomes" id="UP000823615">
    <property type="component" value="Unassembled WGS sequence"/>
</dbReference>
<dbReference type="InterPro" id="IPR010280">
    <property type="entry name" value="U5_MeTrfase_fam"/>
</dbReference>
<evidence type="ECO:0000256" key="2">
    <source>
        <dbReference type="ARBA" id="ARBA00022679"/>
    </source>
</evidence>
<dbReference type="InterPro" id="IPR012340">
    <property type="entry name" value="NA-bd_OB-fold"/>
</dbReference>
<gene>
    <name evidence="6" type="ORF">IAA97_09805</name>
</gene>
<evidence type="ECO:0000256" key="3">
    <source>
        <dbReference type="ARBA" id="ARBA00022691"/>
    </source>
</evidence>
<proteinExistence type="inferred from homology"/>
<dbReference type="InterPro" id="IPR030390">
    <property type="entry name" value="MeTrfase_TrmA_AS"/>
</dbReference>
<feature type="active site" evidence="5">
    <location>
        <position position="337"/>
    </location>
</feature>
<sequence>MVVRIEKLATGAVGVAHADDRTVLINGVLPGEVVECSEGVVKKGFLVPDKMRVIEASPLRIQPSCPYYGICGGCDFQIVSEKDSAELKMEILRDNLRRIGHREDIPEEITIHWGNFNGYRHRSRFHVDCRTRRWGFLARKSSEIVSMESCPALSSRLNALLKDGKALLEKGRSAMFSNAVDRQTGFAEVSAFEGDEAVSLGDERVGISIAGTHYTVTGNVFFQSNPRVLPSLFSFVRENAVGDSIMDLYSGVGTFSALFEGSGKRVYAVERDKACLALSRINAPSALSFTADVALWGKKSGRYADTVIVDPPRTGLSQEALSLILSWNPERIIYVSCNSATLSRDVSAMKDYRIKSAALFDFYPGTGHDENALVLERL</sequence>
<keyword evidence="2 4" id="KW-0808">Transferase</keyword>
<keyword evidence="3 4" id="KW-0949">S-adenosyl-L-methionine</keyword>
<dbReference type="EMBL" id="JADIMT010000111">
    <property type="protein sequence ID" value="MBO8437251.1"/>
    <property type="molecule type" value="Genomic_DNA"/>
</dbReference>
<protein>
    <submittedName>
        <fullName evidence="6">Class I SAM-dependent RNA methyltransferase</fullName>
    </submittedName>
</protein>
<keyword evidence="1 4" id="KW-0489">Methyltransferase</keyword>
<dbReference type="InterPro" id="IPR029063">
    <property type="entry name" value="SAM-dependent_MTases_sf"/>
</dbReference>
<comment type="similarity">
    <text evidence="4">Belongs to the class I-like SAM-binding methyltransferase superfamily. RNA M5U methyltransferase family.</text>
</comment>
<dbReference type="Gene3D" id="3.40.50.150">
    <property type="entry name" value="Vaccinia Virus protein VP39"/>
    <property type="match status" value="2"/>
</dbReference>
<dbReference type="Gene3D" id="2.40.50.1070">
    <property type="match status" value="2"/>
</dbReference>
<name>A0A9D9E309_9SPIO</name>
<dbReference type="SUPFAM" id="SSF50249">
    <property type="entry name" value="Nucleic acid-binding proteins"/>
    <property type="match status" value="1"/>
</dbReference>
<feature type="active site" description="Nucleophile" evidence="4">
    <location>
        <position position="337"/>
    </location>
</feature>
<dbReference type="PROSITE" id="PS51687">
    <property type="entry name" value="SAM_MT_RNA_M5U"/>
    <property type="match status" value="1"/>
</dbReference>
<reference evidence="6" key="1">
    <citation type="submission" date="2020-10" db="EMBL/GenBank/DDBJ databases">
        <authorList>
            <person name="Gilroy R."/>
        </authorList>
    </citation>
    <scope>NUCLEOTIDE SEQUENCE</scope>
    <source>
        <strain evidence="6">7293</strain>
    </source>
</reference>
<dbReference type="SUPFAM" id="SSF53335">
    <property type="entry name" value="S-adenosyl-L-methionine-dependent methyltransferases"/>
    <property type="match status" value="1"/>
</dbReference>
<accession>A0A9D9E309</accession>
<feature type="binding site" evidence="4">
    <location>
        <position position="249"/>
    </location>
    <ligand>
        <name>S-adenosyl-L-methionine</name>
        <dbReference type="ChEBI" id="CHEBI:59789"/>
    </ligand>
</feature>
<dbReference type="PROSITE" id="PS01230">
    <property type="entry name" value="TRMA_1"/>
    <property type="match status" value="1"/>
</dbReference>
<dbReference type="PANTHER" id="PTHR11061">
    <property type="entry name" value="RNA M5U METHYLTRANSFERASE"/>
    <property type="match status" value="1"/>
</dbReference>